<dbReference type="GO" id="GO:0009378">
    <property type="term" value="F:four-way junction helicase activity"/>
    <property type="evidence" value="ECO:0007669"/>
    <property type="project" value="InterPro"/>
</dbReference>
<dbReference type="SUPFAM" id="SSF52540">
    <property type="entry name" value="P-loop containing nucleoside triphosphate hydrolases"/>
    <property type="match status" value="1"/>
</dbReference>
<dbReference type="InterPro" id="IPR008921">
    <property type="entry name" value="DNA_pol3_clamp-load_cplx_C"/>
</dbReference>
<proteinExistence type="predicted"/>
<comment type="function">
    <text evidence="1">DNA-dependent ATPase that plays important roles in cellular responses to stalled DNA replication processes.</text>
</comment>
<evidence type="ECO:0000256" key="3">
    <source>
        <dbReference type="ARBA" id="ARBA00022741"/>
    </source>
</evidence>
<evidence type="ECO:0000259" key="5">
    <source>
        <dbReference type="SMART" id="SM00382"/>
    </source>
</evidence>
<dbReference type="Pfam" id="PF12002">
    <property type="entry name" value="MgsA_C"/>
    <property type="match status" value="1"/>
</dbReference>
<dbReference type="EMBL" id="CP049075">
    <property type="protein sequence ID" value="QLI05347.1"/>
    <property type="molecule type" value="Genomic_DNA"/>
</dbReference>
<dbReference type="GO" id="GO:0005524">
    <property type="term" value="F:ATP binding"/>
    <property type="evidence" value="ECO:0007669"/>
    <property type="project" value="UniProtKB-KW"/>
</dbReference>
<dbReference type="Pfam" id="PF16193">
    <property type="entry name" value="AAA_assoc_2"/>
    <property type="match status" value="1"/>
</dbReference>
<dbReference type="PANTHER" id="PTHR13779">
    <property type="entry name" value="WERNER HELICASE-INTERACTING PROTEIN 1 FAMILY MEMBER"/>
    <property type="match status" value="1"/>
</dbReference>
<keyword evidence="4" id="KW-0067">ATP-binding</keyword>
<dbReference type="InterPro" id="IPR032423">
    <property type="entry name" value="AAA_assoc_2"/>
</dbReference>
<dbReference type="RefSeq" id="WP_179975854.1">
    <property type="nucleotide sequence ID" value="NZ_CP049075.1"/>
</dbReference>
<dbReference type="Gene3D" id="1.10.8.60">
    <property type="match status" value="1"/>
</dbReference>
<evidence type="ECO:0000256" key="4">
    <source>
        <dbReference type="ARBA" id="ARBA00022840"/>
    </source>
</evidence>
<accession>A0A7H9CGT1</accession>
<dbReference type="InterPro" id="IPR008824">
    <property type="entry name" value="RuvB-like_N"/>
</dbReference>
<reference evidence="6 7" key="1">
    <citation type="submission" date="2020-02" db="EMBL/GenBank/DDBJ databases">
        <title>Complete genome sequence of the novel Campylobacter species Candidatus Campylobacter infans.</title>
        <authorList>
            <person name="Duim B."/>
            <person name="Zomer A."/>
            <person name="van der Graaf L."/>
            <person name="Wagenaar J."/>
        </authorList>
    </citation>
    <scope>NUCLEOTIDE SEQUENCE [LARGE SCALE GENOMIC DNA]</scope>
    <source>
        <strain evidence="6 7">19S00001</strain>
    </source>
</reference>
<dbReference type="PANTHER" id="PTHR13779:SF7">
    <property type="entry name" value="ATPASE WRNIP1"/>
    <property type="match status" value="1"/>
</dbReference>
<evidence type="ECO:0000313" key="7">
    <source>
        <dbReference type="Proteomes" id="UP000509414"/>
    </source>
</evidence>
<dbReference type="Gene3D" id="1.20.272.10">
    <property type="match status" value="1"/>
</dbReference>
<name>A0A7H9CGT1_9BACT</name>
<dbReference type="GO" id="GO:0017116">
    <property type="term" value="F:single-stranded DNA helicase activity"/>
    <property type="evidence" value="ECO:0007669"/>
    <property type="project" value="TreeGrafter"/>
</dbReference>
<feature type="domain" description="AAA+ ATPase" evidence="5">
    <location>
        <begin position="33"/>
        <end position="143"/>
    </location>
</feature>
<protein>
    <recommendedName>
        <fullName evidence="2">Replication-associated recombination protein A</fullName>
    </recommendedName>
</protein>
<dbReference type="SMART" id="SM00382">
    <property type="entry name" value="AAA"/>
    <property type="match status" value="1"/>
</dbReference>
<dbReference type="SUPFAM" id="SSF48019">
    <property type="entry name" value="post-AAA+ oligomerization domain-like"/>
    <property type="match status" value="1"/>
</dbReference>
<dbReference type="GO" id="GO:0000731">
    <property type="term" value="P:DNA synthesis involved in DNA repair"/>
    <property type="evidence" value="ECO:0007669"/>
    <property type="project" value="TreeGrafter"/>
</dbReference>
<evidence type="ECO:0000256" key="2">
    <source>
        <dbReference type="ARBA" id="ARBA00020776"/>
    </source>
</evidence>
<dbReference type="KEGG" id="cinf:CINF_0833"/>
<dbReference type="Gene3D" id="3.40.50.300">
    <property type="entry name" value="P-loop containing nucleotide triphosphate hydrolases"/>
    <property type="match status" value="1"/>
</dbReference>
<dbReference type="Pfam" id="PF05496">
    <property type="entry name" value="RuvB_N"/>
    <property type="match status" value="1"/>
</dbReference>
<dbReference type="GO" id="GO:0006310">
    <property type="term" value="P:DNA recombination"/>
    <property type="evidence" value="ECO:0007669"/>
    <property type="project" value="InterPro"/>
</dbReference>
<dbReference type="InterPro" id="IPR027417">
    <property type="entry name" value="P-loop_NTPase"/>
</dbReference>
<dbReference type="Proteomes" id="UP000509414">
    <property type="component" value="Chromosome"/>
</dbReference>
<dbReference type="Gene3D" id="1.10.3710.10">
    <property type="entry name" value="DNA polymerase III clamp loader subunits, C-terminal domain"/>
    <property type="match status" value="1"/>
</dbReference>
<dbReference type="GO" id="GO:0006261">
    <property type="term" value="P:DNA-templated DNA replication"/>
    <property type="evidence" value="ECO:0007669"/>
    <property type="project" value="TreeGrafter"/>
</dbReference>
<dbReference type="CDD" id="cd18139">
    <property type="entry name" value="HLD_clamp_RarA"/>
    <property type="match status" value="1"/>
</dbReference>
<dbReference type="GO" id="GO:0003677">
    <property type="term" value="F:DNA binding"/>
    <property type="evidence" value="ECO:0007669"/>
    <property type="project" value="InterPro"/>
</dbReference>
<dbReference type="InterPro" id="IPR021886">
    <property type="entry name" value="MgsA_C"/>
</dbReference>
<dbReference type="InterPro" id="IPR003593">
    <property type="entry name" value="AAA+_ATPase"/>
</dbReference>
<dbReference type="AlphaFoldDB" id="A0A7H9CGT1"/>
<organism evidence="6 7">
    <name type="scientific">Candidatus Campylobacter infans</name>
    <dbReference type="NCBI Taxonomy" id="2561898"/>
    <lineage>
        <taxon>Bacteria</taxon>
        <taxon>Pseudomonadati</taxon>
        <taxon>Campylobacterota</taxon>
        <taxon>Epsilonproteobacteria</taxon>
        <taxon>Campylobacterales</taxon>
        <taxon>Campylobacteraceae</taxon>
        <taxon>Campylobacter</taxon>
    </lineage>
</organism>
<dbReference type="FunFam" id="1.20.272.10:FF:000001">
    <property type="entry name" value="Putative AAA family ATPase"/>
    <property type="match status" value="1"/>
</dbReference>
<dbReference type="CDD" id="cd00009">
    <property type="entry name" value="AAA"/>
    <property type="match status" value="1"/>
</dbReference>
<sequence length="394" mass="44224">MDLARTFAPKSLDEIVGQKEIINAFKAFIKADKIPHSLFFGPPGCGKTTLAKLIATQKNYEFYSFDASNLKLDEIRKILSNSGLFTPLIFIDEFHRLNKTQQDALLVPIENGECVLMGASTQNPKFSVTSGIRSRVMVFEFKHLSAQDLEILINKIKSKLDFSIDDDAQDYLINSSSGDARSLLNLLDYALILNKHISLNTLKTLRQSYQGEGVNSKDCHYELISALIKSMRGSDIDAGLYYLARLLNAGEDAAFVARRFVIFASEDISNANPNALNLAVSTMQAVSKIGMPEASIILAQCLIYLSSSPKSNASYLAIKQALKFTNQNPNDKIPPYLINHDTQIKNYLYPHDFGGWVEQDYLPKELKNLSFYHSKQIAFEKTLSEWLAKINHKF</sequence>
<dbReference type="GO" id="GO:0008047">
    <property type="term" value="F:enzyme activator activity"/>
    <property type="evidence" value="ECO:0007669"/>
    <property type="project" value="TreeGrafter"/>
</dbReference>
<dbReference type="InterPro" id="IPR051314">
    <property type="entry name" value="AAA_ATPase_RarA/MGS1/WRNIP1"/>
</dbReference>
<evidence type="ECO:0000313" key="6">
    <source>
        <dbReference type="EMBL" id="QLI05347.1"/>
    </source>
</evidence>
<keyword evidence="7" id="KW-1185">Reference proteome</keyword>
<evidence type="ECO:0000256" key="1">
    <source>
        <dbReference type="ARBA" id="ARBA00002393"/>
    </source>
</evidence>
<keyword evidence="3" id="KW-0547">Nucleotide-binding</keyword>
<gene>
    <name evidence="6" type="primary">rarA</name>
    <name evidence="6" type="ORF">CINF_0833</name>
</gene>